<name>A0ABQ1G441_9BACL</name>
<dbReference type="Pfam" id="PF13416">
    <property type="entry name" value="SBP_bac_8"/>
    <property type="match status" value="1"/>
</dbReference>
<feature type="signal peptide" evidence="1">
    <location>
        <begin position="1"/>
        <end position="22"/>
    </location>
</feature>
<accession>A0ABQ1G441</accession>
<evidence type="ECO:0000313" key="2">
    <source>
        <dbReference type="EMBL" id="GGA37144.1"/>
    </source>
</evidence>
<dbReference type="SUPFAM" id="SSF53850">
    <property type="entry name" value="Periplasmic binding protein-like II"/>
    <property type="match status" value="1"/>
</dbReference>
<dbReference type="CDD" id="cd13585">
    <property type="entry name" value="PBP2_TMBP_like"/>
    <property type="match status" value="1"/>
</dbReference>
<evidence type="ECO:0000256" key="1">
    <source>
        <dbReference type="SAM" id="SignalP"/>
    </source>
</evidence>
<feature type="chain" id="PRO_5045675364" evidence="1">
    <location>
        <begin position="23"/>
        <end position="434"/>
    </location>
</feature>
<dbReference type="PANTHER" id="PTHR43649:SF12">
    <property type="entry name" value="DIACETYLCHITOBIOSE BINDING PROTEIN DASA"/>
    <property type="match status" value="1"/>
</dbReference>
<reference evidence="3" key="1">
    <citation type="journal article" date="2019" name="Int. J. Syst. Evol. Microbiol.">
        <title>The Global Catalogue of Microorganisms (GCM) 10K type strain sequencing project: providing services to taxonomists for standard genome sequencing and annotation.</title>
        <authorList>
            <consortium name="The Broad Institute Genomics Platform"/>
            <consortium name="The Broad Institute Genome Sequencing Center for Infectious Disease"/>
            <person name="Wu L."/>
            <person name="Ma J."/>
        </authorList>
    </citation>
    <scope>NUCLEOTIDE SEQUENCE [LARGE SCALE GENOMIC DNA]</scope>
    <source>
        <strain evidence="3">CGMCC 1.15044</strain>
    </source>
</reference>
<gene>
    <name evidence="2" type="ORF">GCM10010917_22870</name>
</gene>
<dbReference type="RefSeq" id="WP_094095664.1">
    <property type="nucleotide sequence ID" value="NZ_BMHF01000007.1"/>
</dbReference>
<organism evidence="2 3">
    <name type="scientific">Paenibacillus physcomitrellae</name>
    <dbReference type="NCBI Taxonomy" id="1619311"/>
    <lineage>
        <taxon>Bacteria</taxon>
        <taxon>Bacillati</taxon>
        <taxon>Bacillota</taxon>
        <taxon>Bacilli</taxon>
        <taxon>Bacillales</taxon>
        <taxon>Paenibacillaceae</taxon>
        <taxon>Paenibacillus</taxon>
    </lineage>
</organism>
<dbReference type="InterPro" id="IPR050490">
    <property type="entry name" value="Bact_solute-bd_prot1"/>
</dbReference>
<dbReference type="Gene3D" id="3.40.190.10">
    <property type="entry name" value="Periplasmic binding protein-like II"/>
    <property type="match status" value="1"/>
</dbReference>
<keyword evidence="3" id="KW-1185">Reference proteome</keyword>
<sequence>MVKKTVACILIFALCLALTACGGSNSGGGTASNSANASNSGDSSAPEKKEPVTLEFWTLSLQPTFTDYINGVIKDFESQYDWITVKWTDLPYDAMQQKLVAQIAGSKAPDVVNIWTTLLLGMAGKGALVDLKQEATPEQLSIYQESLSKSNEVGGALYGFPWYVTPPITTYNMELFKKAGLDHPPVDYNEMFEMAKTMKETTGAYLYFPNEMCQVLFSNGIQILNADKTAAAFNTPEAVDLLTRLQQGVKEGWIPRTDWNNWDNMIKLYAQDKLAEISLGAQTVTRIQNEAPDSVSKTNVAPPLLGTAGIAQGALQSLAIPTASKHHEEAILFANFLSNDKNQLAFDKLAAIMPTTKDTAKDPFFTSDTESLEGKARAEAAKAAAVSFDLGLGVEKESEVVSTVNGMFESIMQANKDPKTVLNETEAKVNELLK</sequence>
<dbReference type="Proteomes" id="UP000609323">
    <property type="component" value="Unassembled WGS sequence"/>
</dbReference>
<proteinExistence type="predicted"/>
<protein>
    <submittedName>
        <fullName evidence="2">Sugar ABC transporter substrate-binding protein</fullName>
    </submittedName>
</protein>
<comment type="caution">
    <text evidence="2">The sequence shown here is derived from an EMBL/GenBank/DDBJ whole genome shotgun (WGS) entry which is preliminary data.</text>
</comment>
<keyword evidence="1" id="KW-0732">Signal</keyword>
<dbReference type="PANTHER" id="PTHR43649">
    <property type="entry name" value="ARABINOSE-BINDING PROTEIN-RELATED"/>
    <property type="match status" value="1"/>
</dbReference>
<dbReference type="EMBL" id="BMHF01000007">
    <property type="protein sequence ID" value="GGA37144.1"/>
    <property type="molecule type" value="Genomic_DNA"/>
</dbReference>
<evidence type="ECO:0000313" key="3">
    <source>
        <dbReference type="Proteomes" id="UP000609323"/>
    </source>
</evidence>
<dbReference type="PROSITE" id="PS51257">
    <property type="entry name" value="PROKAR_LIPOPROTEIN"/>
    <property type="match status" value="1"/>
</dbReference>
<dbReference type="InterPro" id="IPR006059">
    <property type="entry name" value="SBP"/>
</dbReference>